<keyword evidence="2" id="KW-0472">Membrane</keyword>
<feature type="domain" description="Prepilin type IV endopeptidase peptidase" evidence="3">
    <location>
        <begin position="7"/>
        <end position="108"/>
    </location>
</feature>
<dbReference type="OrthoDB" id="5508079at2"/>
<dbReference type="RefSeq" id="WP_091484839.1">
    <property type="nucleotide sequence ID" value="NZ_FOTR01000010.1"/>
</dbReference>
<keyword evidence="2" id="KW-1133">Transmembrane helix</keyword>
<feature type="transmembrane region" description="Helical" evidence="2">
    <location>
        <begin position="97"/>
        <end position="115"/>
    </location>
</feature>
<dbReference type="Gene3D" id="1.20.120.1220">
    <property type="match status" value="1"/>
</dbReference>
<dbReference type="Pfam" id="PF01478">
    <property type="entry name" value="Peptidase_A24"/>
    <property type="match status" value="1"/>
</dbReference>
<dbReference type="EMBL" id="FOTR01000010">
    <property type="protein sequence ID" value="SFM22880.1"/>
    <property type="molecule type" value="Genomic_DNA"/>
</dbReference>
<feature type="transmembrane region" description="Helical" evidence="2">
    <location>
        <begin position="153"/>
        <end position="170"/>
    </location>
</feature>
<reference evidence="5" key="1">
    <citation type="submission" date="2016-10" db="EMBL/GenBank/DDBJ databases">
        <authorList>
            <person name="Varghese N."/>
            <person name="Submissions S."/>
        </authorList>
    </citation>
    <scope>NUCLEOTIDE SEQUENCE [LARGE SCALE GENOMIC DNA]</scope>
    <source>
        <strain evidence="5">CGMCC 1.4250</strain>
    </source>
</reference>
<dbReference type="GO" id="GO:0005886">
    <property type="term" value="C:plasma membrane"/>
    <property type="evidence" value="ECO:0007669"/>
    <property type="project" value="TreeGrafter"/>
</dbReference>
<name>A0A1I4P5P7_9BACI</name>
<sequence>MALNFYILFIYLLIGLYTDVRYSKLPNWLTVSGVLVGVLYHVATDLIGGLIFTLLGLAVSIFVLILLYLFKALSAGDVKLFAGIGAIAGMEFSLYSILYSVLVAGLISVIILIVFKLKFLKKLMYPGYYRLLTILKKEPKHTRESFMDLKIKQFPFMYAVIPGVLITLYYF</sequence>
<evidence type="ECO:0000313" key="5">
    <source>
        <dbReference type="Proteomes" id="UP000198565"/>
    </source>
</evidence>
<proteinExistence type="inferred from homology"/>
<dbReference type="AlphaFoldDB" id="A0A1I4P5P7"/>
<dbReference type="InterPro" id="IPR000045">
    <property type="entry name" value="Prepilin_IV_endopep_pep"/>
</dbReference>
<dbReference type="PANTHER" id="PTHR30487">
    <property type="entry name" value="TYPE 4 PREPILIN-LIKE PROTEINS LEADER PEPTIDE-PROCESSING ENZYME"/>
    <property type="match status" value="1"/>
</dbReference>
<evidence type="ECO:0000256" key="1">
    <source>
        <dbReference type="ARBA" id="ARBA00005801"/>
    </source>
</evidence>
<evidence type="ECO:0000259" key="3">
    <source>
        <dbReference type="Pfam" id="PF01478"/>
    </source>
</evidence>
<dbReference type="Proteomes" id="UP000198565">
    <property type="component" value="Unassembled WGS sequence"/>
</dbReference>
<dbReference type="PANTHER" id="PTHR30487:SF0">
    <property type="entry name" value="PREPILIN LEADER PEPTIDASE_N-METHYLTRANSFERASE-RELATED"/>
    <property type="match status" value="1"/>
</dbReference>
<dbReference type="STRING" id="334253.SAMN04487943_11082"/>
<evidence type="ECO:0000256" key="2">
    <source>
        <dbReference type="SAM" id="Phobius"/>
    </source>
</evidence>
<protein>
    <submittedName>
        <fullName evidence="4">Prepilin peptidase CpaA</fullName>
    </submittedName>
</protein>
<evidence type="ECO:0000313" key="4">
    <source>
        <dbReference type="EMBL" id="SFM22880.1"/>
    </source>
</evidence>
<gene>
    <name evidence="4" type="ORF">SAMN04487943_11082</name>
</gene>
<keyword evidence="2" id="KW-0812">Transmembrane</keyword>
<accession>A0A1I4P5P7</accession>
<dbReference type="GO" id="GO:0006465">
    <property type="term" value="P:signal peptide processing"/>
    <property type="evidence" value="ECO:0007669"/>
    <property type="project" value="TreeGrafter"/>
</dbReference>
<dbReference type="InterPro" id="IPR050882">
    <property type="entry name" value="Prepilin_peptidase/N-MTase"/>
</dbReference>
<feature type="transmembrane region" description="Helical" evidence="2">
    <location>
        <begin position="50"/>
        <end position="70"/>
    </location>
</feature>
<keyword evidence="5" id="KW-1185">Reference proteome</keyword>
<dbReference type="GO" id="GO:0004190">
    <property type="term" value="F:aspartic-type endopeptidase activity"/>
    <property type="evidence" value="ECO:0007669"/>
    <property type="project" value="InterPro"/>
</dbReference>
<organism evidence="4 5">
    <name type="scientific">Gracilibacillus orientalis</name>
    <dbReference type="NCBI Taxonomy" id="334253"/>
    <lineage>
        <taxon>Bacteria</taxon>
        <taxon>Bacillati</taxon>
        <taxon>Bacillota</taxon>
        <taxon>Bacilli</taxon>
        <taxon>Bacillales</taxon>
        <taxon>Bacillaceae</taxon>
        <taxon>Gracilibacillus</taxon>
    </lineage>
</organism>
<comment type="similarity">
    <text evidence="1">Belongs to the peptidase A24 family.</text>
</comment>